<reference evidence="2" key="1">
    <citation type="submission" date="2018-05" db="EMBL/GenBank/DDBJ databases">
        <authorList>
            <person name="Lanie J.A."/>
            <person name="Ng W.-L."/>
            <person name="Kazmierczak K.M."/>
            <person name="Andrzejewski T.M."/>
            <person name="Davidsen T.M."/>
            <person name="Wayne K.J."/>
            <person name="Tettelin H."/>
            <person name="Glass J.I."/>
            <person name="Rusch D."/>
            <person name="Podicherti R."/>
            <person name="Tsui H.-C.T."/>
            <person name="Winkler M.E."/>
        </authorList>
    </citation>
    <scope>NUCLEOTIDE SEQUENCE</scope>
</reference>
<dbReference type="AlphaFoldDB" id="A0A382TZI2"/>
<accession>A0A382TZI2</accession>
<feature type="non-terminal residue" evidence="2">
    <location>
        <position position="170"/>
    </location>
</feature>
<evidence type="ECO:0000259" key="1">
    <source>
        <dbReference type="Pfam" id="PF07635"/>
    </source>
</evidence>
<dbReference type="PANTHER" id="PTHR35889">
    <property type="entry name" value="CYCLOINULO-OLIGOSACCHARIDE FRUCTANOTRANSFERASE-RELATED"/>
    <property type="match status" value="1"/>
</dbReference>
<dbReference type="PANTHER" id="PTHR35889:SF3">
    <property type="entry name" value="F-BOX DOMAIN-CONTAINING PROTEIN"/>
    <property type="match status" value="1"/>
</dbReference>
<proteinExistence type="predicted"/>
<dbReference type="Pfam" id="PF07635">
    <property type="entry name" value="PSCyt1"/>
    <property type="match status" value="1"/>
</dbReference>
<dbReference type="SUPFAM" id="SSF46626">
    <property type="entry name" value="Cytochrome c"/>
    <property type="match status" value="1"/>
</dbReference>
<sequence length="170" mass="18887">MYRFGISRFHFLILLIGFNGTILALETVPADVLFARKVLPLFKAKCLACHGEDPKKKLKGDLDMRSLKGLLKGGESEEPSIIAGKPHQSPLYLAVTRKHEGDWEPMPPKENDKLSAEQVAYIKDWIAGGAPWPNAKRITALLKQKDPWALKGGLLVKTSGGLSEDWTNRK</sequence>
<evidence type="ECO:0000313" key="2">
    <source>
        <dbReference type="EMBL" id="SVD27466.1"/>
    </source>
</evidence>
<dbReference type="EMBL" id="UINC01140361">
    <property type="protein sequence ID" value="SVD27466.1"/>
    <property type="molecule type" value="Genomic_DNA"/>
</dbReference>
<dbReference type="Gene3D" id="1.10.760.10">
    <property type="entry name" value="Cytochrome c-like domain"/>
    <property type="match status" value="1"/>
</dbReference>
<protein>
    <recommendedName>
        <fullName evidence="1">Cytochrome C Planctomycete-type domain-containing protein</fullName>
    </recommendedName>
</protein>
<dbReference type="GO" id="GO:0020037">
    <property type="term" value="F:heme binding"/>
    <property type="evidence" value="ECO:0007669"/>
    <property type="project" value="InterPro"/>
</dbReference>
<feature type="domain" description="Cytochrome C Planctomycete-type" evidence="1">
    <location>
        <begin position="46"/>
        <end position="110"/>
    </location>
</feature>
<dbReference type="InterPro" id="IPR036909">
    <property type="entry name" value="Cyt_c-like_dom_sf"/>
</dbReference>
<dbReference type="InterPro" id="IPR011429">
    <property type="entry name" value="Cyt_c_Planctomycete-type"/>
</dbReference>
<dbReference type="GO" id="GO:0009055">
    <property type="term" value="F:electron transfer activity"/>
    <property type="evidence" value="ECO:0007669"/>
    <property type="project" value="InterPro"/>
</dbReference>
<organism evidence="2">
    <name type="scientific">marine metagenome</name>
    <dbReference type="NCBI Taxonomy" id="408172"/>
    <lineage>
        <taxon>unclassified sequences</taxon>
        <taxon>metagenomes</taxon>
        <taxon>ecological metagenomes</taxon>
    </lineage>
</organism>
<name>A0A382TZI2_9ZZZZ</name>
<gene>
    <name evidence="2" type="ORF">METZ01_LOCUS380320</name>
</gene>